<dbReference type="Proteomes" id="UP001501005">
    <property type="component" value="Unassembled WGS sequence"/>
</dbReference>
<evidence type="ECO:0000313" key="2">
    <source>
        <dbReference type="EMBL" id="GAA0910675.1"/>
    </source>
</evidence>
<protein>
    <submittedName>
        <fullName evidence="2">Uncharacterized protein</fullName>
    </submittedName>
</protein>
<feature type="region of interest" description="Disordered" evidence="1">
    <location>
        <begin position="1"/>
        <end position="27"/>
    </location>
</feature>
<reference evidence="3" key="1">
    <citation type="journal article" date="2019" name="Int. J. Syst. Evol. Microbiol.">
        <title>The Global Catalogue of Microorganisms (GCM) 10K type strain sequencing project: providing services to taxonomists for standard genome sequencing and annotation.</title>
        <authorList>
            <consortium name="The Broad Institute Genomics Platform"/>
            <consortium name="The Broad Institute Genome Sequencing Center for Infectious Disease"/>
            <person name="Wu L."/>
            <person name="Ma J."/>
        </authorList>
    </citation>
    <scope>NUCLEOTIDE SEQUENCE [LARGE SCALE GENOMIC DNA]</scope>
    <source>
        <strain evidence="3">JCM 10673</strain>
    </source>
</reference>
<accession>A0ABP3Z0Q9</accession>
<keyword evidence="3" id="KW-1185">Reference proteome</keyword>
<proteinExistence type="predicted"/>
<evidence type="ECO:0000256" key="1">
    <source>
        <dbReference type="SAM" id="MobiDB-lite"/>
    </source>
</evidence>
<dbReference type="EMBL" id="BAAAHG010000012">
    <property type="protein sequence ID" value="GAA0910675.1"/>
    <property type="molecule type" value="Genomic_DNA"/>
</dbReference>
<evidence type="ECO:0000313" key="3">
    <source>
        <dbReference type="Proteomes" id="UP001501005"/>
    </source>
</evidence>
<sequence length="62" mass="6336">MQENAPNHAGKTRTVSHPAGCVPEAGGAWRGAAPPYIAARMSTEKTSVESFLMPLSGGGLSP</sequence>
<organism evidence="2 3">
    <name type="scientific">Streptomyces thermoalcalitolerans</name>
    <dbReference type="NCBI Taxonomy" id="65605"/>
    <lineage>
        <taxon>Bacteria</taxon>
        <taxon>Bacillati</taxon>
        <taxon>Actinomycetota</taxon>
        <taxon>Actinomycetes</taxon>
        <taxon>Kitasatosporales</taxon>
        <taxon>Streptomycetaceae</taxon>
        <taxon>Streptomyces</taxon>
    </lineage>
</organism>
<comment type="caution">
    <text evidence="2">The sequence shown here is derived from an EMBL/GenBank/DDBJ whole genome shotgun (WGS) entry which is preliminary data.</text>
</comment>
<gene>
    <name evidence="2" type="ORF">GCM10009549_20840</name>
</gene>
<name>A0ABP3Z0Q9_9ACTN</name>